<dbReference type="NCBIfam" id="TIGR00368">
    <property type="entry name" value="YifB family Mg chelatase-like AAA ATPase"/>
    <property type="match status" value="1"/>
</dbReference>
<dbReference type="Pfam" id="PF13335">
    <property type="entry name" value="Mg_chelatase_C"/>
    <property type="match status" value="1"/>
</dbReference>
<evidence type="ECO:0000313" key="4">
    <source>
        <dbReference type="Proteomes" id="UP000664398"/>
    </source>
</evidence>
<dbReference type="InterPro" id="IPR025158">
    <property type="entry name" value="Mg_chelat-rel_C"/>
</dbReference>
<dbReference type="SUPFAM" id="SSF54211">
    <property type="entry name" value="Ribosomal protein S5 domain 2-like"/>
    <property type="match status" value="1"/>
</dbReference>
<dbReference type="Gene3D" id="3.30.230.10">
    <property type="match status" value="1"/>
</dbReference>
<sequence length="513" mass="53420">MSREVCRAGAIALTGLEGTAVMVEAAVSRQLPGMAIIGLPDTALAEAKLRVRTASAQSGLPLSDHFITVNLQPADLPKQGSGFDLAIALAALAASGRLPGTRLGETAHIGELGLDGELRRPAGLLAATVSARELGFRRVIVPEQGATEAALVPGVEIVAARDLAGAVAWHAGAAGAWRVVPPTPRQERRAAEEADMSDVIGQPEAVEALVIAASGGHHLSLLGPPGAGKTMLASRLPSILPDLTQAESLTASSIAALGGVPLGSLVDRPPFEAPHHTASAVSIIGGGDGAGVHAGAITRACHGVLFLDEAPEFPRSVLDGLRQPLESGWIEIHRARLRTTLPARIQLVLAANPCPCGNAGSPDTAAECRCSPATRVRYLQRISGPLNDRIDLHLTVRRVSSALLGDAAAPTPSSAELRERVGRARLRATERLRGTAWRVNSELPGTWLRSAAGRLTRADTAVLDRALARGALTLRGYHRVLRLAWTIADLAELERPGREEIARALVLRGGGAP</sequence>
<comment type="similarity">
    <text evidence="1">Belongs to the Mg-chelatase subunits D/I family. ComM subfamily.</text>
</comment>
<dbReference type="InterPro" id="IPR003593">
    <property type="entry name" value="AAA+_ATPase"/>
</dbReference>
<dbReference type="AlphaFoldDB" id="A0A939RXH0"/>
<dbReference type="Gene3D" id="3.40.50.300">
    <property type="entry name" value="P-loop containing nucleotide triphosphate hydrolases"/>
    <property type="match status" value="1"/>
</dbReference>
<dbReference type="GO" id="GO:0005524">
    <property type="term" value="F:ATP binding"/>
    <property type="evidence" value="ECO:0007669"/>
    <property type="project" value="InterPro"/>
</dbReference>
<organism evidence="3 4">
    <name type="scientific">Leucobacter ruminantium</name>
    <dbReference type="NCBI Taxonomy" id="1289170"/>
    <lineage>
        <taxon>Bacteria</taxon>
        <taxon>Bacillati</taxon>
        <taxon>Actinomycetota</taxon>
        <taxon>Actinomycetes</taxon>
        <taxon>Micrococcales</taxon>
        <taxon>Microbacteriaceae</taxon>
        <taxon>Leucobacter</taxon>
    </lineage>
</organism>
<proteinExistence type="inferred from homology"/>
<dbReference type="InterPro" id="IPR027417">
    <property type="entry name" value="P-loop_NTPase"/>
</dbReference>
<feature type="domain" description="AAA+ ATPase" evidence="2">
    <location>
        <begin position="215"/>
        <end position="400"/>
    </location>
</feature>
<dbReference type="SUPFAM" id="SSF52540">
    <property type="entry name" value="P-loop containing nucleoside triphosphate hydrolases"/>
    <property type="match status" value="1"/>
</dbReference>
<dbReference type="EMBL" id="JAGDYL010000024">
    <property type="protein sequence ID" value="MBO1806107.1"/>
    <property type="molecule type" value="Genomic_DNA"/>
</dbReference>
<dbReference type="InterPro" id="IPR000523">
    <property type="entry name" value="Mg_chelatse_chII-like_cat_dom"/>
</dbReference>
<dbReference type="InterPro" id="IPR014721">
    <property type="entry name" value="Ribsml_uS5_D2-typ_fold_subgr"/>
</dbReference>
<evidence type="ECO:0000259" key="2">
    <source>
        <dbReference type="SMART" id="SM00382"/>
    </source>
</evidence>
<dbReference type="PANTHER" id="PTHR32039">
    <property type="entry name" value="MAGNESIUM-CHELATASE SUBUNIT CHLI"/>
    <property type="match status" value="1"/>
</dbReference>
<comment type="caution">
    <text evidence="3">The sequence shown here is derived from an EMBL/GenBank/DDBJ whole genome shotgun (WGS) entry which is preliminary data.</text>
</comment>
<dbReference type="SMART" id="SM00382">
    <property type="entry name" value="AAA"/>
    <property type="match status" value="1"/>
</dbReference>
<dbReference type="Pfam" id="PF01078">
    <property type="entry name" value="Mg_chelatase"/>
    <property type="match status" value="1"/>
</dbReference>
<dbReference type="InterPro" id="IPR004482">
    <property type="entry name" value="Mg_chelat-rel"/>
</dbReference>
<dbReference type="RefSeq" id="WP_208046576.1">
    <property type="nucleotide sequence ID" value="NZ_JAGDYL010000024.1"/>
</dbReference>
<reference evidence="3" key="1">
    <citation type="submission" date="2021-03" db="EMBL/GenBank/DDBJ databases">
        <title>Leucobacter chromiisoli sp. nov., isolated from chromium-containing soil of chemical plant.</title>
        <authorList>
            <person name="Xu Z."/>
        </authorList>
    </citation>
    <scope>NUCLEOTIDE SEQUENCE</scope>
    <source>
        <strain evidence="3">A2</strain>
    </source>
</reference>
<dbReference type="Proteomes" id="UP000664398">
    <property type="component" value="Unassembled WGS sequence"/>
</dbReference>
<dbReference type="InterPro" id="IPR045006">
    <property type="entry name" value="CHLI-like"/>
</dbReference>
<dbReference type="PANTHER" id="PTHR32039:SF7">
    <property type="entry name" value="COMPETENCE PROTEIN COMM"/>
    <property type="match status" value="1"/>
</dbReference>
<evidence type="ECO:0000313" key="3">
    <source>
        <dbReference type="EMBL" id="MBO1806107.1"/>
    </source>
</evidence>
<evidence type="ECO:0000256" key="1">
    <source>
        <dbReference type="ARBA" id="ARBA00006354"/>
    </source>
</evidence>
<keyword evidence="4" id="KW-1185">Reference proteome</keyword>
<dbReference type="Pfam" id="PF13541">
    <property type="entry name" value="ChlI"/>
    <property type="match status" value="1"/>
</dbReference>
<gene>
    <name evidence="3" type="ORF">J4H91_12405</name>
</gene>
<name>A0A939RXH0_9MICO</name>
<accession>A0A939RXH0</accession>
<protein>
    <submittedName>
        <fullName evidence="3">YifB family Mg chelatase-like AAA ATPase</fullName>
    </submittedName>
</protein>
<dbReference type="InterPro" id="IPR020568">
    <property type="entry name" value="Ribosomal_Su5_D2-typ_SF"/>
</dbReference>